<dbReference type="PROSITE" id="PS50969">
    <property type="entry name" value="FCP1"/>
    <property type="match status" value="1"/>
</dbReference>
<dbReference type="Gene3D" id="3.40.50.1000">
    <property type="entry name" value="HAD superfamily/HAD-like"/>
    <property type="match status" value="1"/>
</dbReference>
<dbReference type="CDD" id="cd07521">
    <property type="entry name" value="HAD_FCP1-like"/>
    <property type="match status" value="1"/>
</dbReference>
<evidence type="ECO:0000256" key="1">
    <source>
        <dbReference type="SAM" id="MobiDB-lite"/>
    </source>
</evidence>
<reference evidence="3" key="1">
    <citation type="submission" date="2023-10" db="EMBL/GenBank/DDBJ databases">
        <authorList>
            <person name="Chen Y."/>
            <person name="Shah S."/>
            <person name="Dougan E. K."/>
            <person name="Thang M."/>
            <person name="Chan C."/>
        </authorList>
    </citation>
    <scope>NUCLEOTIDE SEQUENCE [LARGE SCALE GENOMIC DNA]</scope>
</reference>
<feature type="domain" description="FCP1 homology" evidence="2">
    <location>
        <begin position="991"/>
        <end position="1136"/>
    </location>
</feature>
<dbReference type="Pfam" id="PF03031">
    <property type="entry name" value="NIF"/>
    <property type="match status" value="1"/>
</dbReference>
<dbReference type="SMART" id="SM00577">
    <property type="entry name" value="CPDc"/>
    <property type="match status" value="1"/>
</dbReference>
<dbReference type="InterPro" id="IPR023214">
    <property type="entry name" value="HAD_sf"/>
</dbReference>
<dbReference type="EMBL" id="CAUYUJ010010646">
    <property type="protein sequence ID" value="CAK0829895.1"/>
    <property type="molecule type" value="Genomic_DNA"/>
</dbReference>
<evidence type="ECO:0000259" key="2">
    <source>
        <dbReference type="PROSITE" id="PS50969"/>
    </source>
</evidence>
<protein>
    <recommendedName>
        <fullName evidence="2">FCP1 homology domain-containing protein</fullName>
    </recommendedName>
</protein>
<comment type="caution">
    <text evidence="3">The sequence shown here is derived from an EMBL/GenBank/DDBJ whole genome shotgun (WGS) entry which is preliminary data.</text>
</comment>
<gene>
    <name evidence="3" type="ORF">PCOR1329_LOCUS28689</name>
</gene>
<dbReference type="PANTHER" id="PTHR12210">
    <property type="entry name" value="DULLARD PROTEIN PHOSPHATASE"/>
    <property type="match status" value="1"/>
</dbReference>
<feature type="region of interest" description="Disordered" evidence="1">
    <location>
        <begin position="1164"/>
        <end position="1184"/>
    </location>
</feature>
<feature type="region of interest" description="Disordered" evidence="1">
    <location>
        <begin position="981"/>
        <end position="1000"/>
    </location>
</feature>
<accession>A0ABN9SD01</accession>
<dbReference type="InterPro" id="IPR004274">
    <property type="entry name" value="FCP1_dom"/>
</dbReference>
<dbReference type="SUPFAM" id="SSF56784">
    <property type="entry name" value="HAD-like"/>
    <property type="match status" value="1"/>
</dbReference>
<feature type="region of interest" description="Disordered" evidence="1">
    <location>
        <begin position="1123"/>
        <end position="1145"/>
    </location>
</feature>
<sequence>MAGAAASAVLGRGSAAWVHYGAGEHRARLVGSLVENDEYAVVSPDFDVYVEQLSLDSGDLGGIRFSASVDARPRGAPAPGNVLYTFAAPTPAEVNELLAEADQVCNLERAHRGPPLLGEAARAPGGAAAVATPMPAVAPAPGAPRLAPAGGAWVLAEPLVGHDIGEEFTLPAGAAAQGTRALAVIDGGVAALEQSAEGADIARWALARRNFLCDDPRILARSPTERTLADAGPAIGAEWVDSVVRDGATSLIDRAGKWRRGGGVKTHSSTAHEHAIPHRAVQLLATVDGLNAMNLVGVELLLRRITLHEEAVAENPEAPSYEGSDHYLGISERSGGAQMAPSLRAHVATELSKETANLREERKAREARAAGVAVAKAKADPSASAKSGLADGKKQQGIGVAAVSFPFLTLLVPSALVPEAVDGLNLLFGCDPQELSAPTQRDGTEALHAELLREAGFGQDLIMSNAWPAPPLSDDPVALPYCDNLTVFGMSRDRVDQRLCELIGVFEGKGFVLREISWASTSSDILGTAFDGLRRTVRARVLERLLGHYVVEGLSQRPALSVLRASDVFIRDCYWTPRPLWDSVCREILVCSSLVPKAAILGRSWECWRAGRYRFEEPIGNKEGRAVIKGMSRKLRGPCQHHKRRLVLVDNVGVAFCFSRGRAASFGFLPLVRRLAALSIATGAWVALRWVPSECNPADEPSRLFEELGEARAALYEAPAAGAELGGLSSSRRATDFLRSRWGPTGGKGGGLSACELATVGAKGSAAYQHFENLFRERRRRRGRAADDHDEIEVNLLDYLDEPQADNVKLTRAEKTVHGPLCSAPLGKVRDYPRLQRAPKGYRKRLPPTSRMPLPIEVKSGICALLIYDGERSTALYVEAMFSVSFRPGEFLRAQVGDLPSKTQTFDGTVIFDHPEWLGEVLGSWAATAADDRELFPLEAARVARLFKAAADRLGVEAPLRQLRHGGASDDLLKRRRTLSEIQPRAPPGSEGGEQHALPAPPTDLLVEFDDVPGRAVGAVAFRPGVRRFLEAAARRFEVVVFTASQQSYADKVIDALDPSGLLVAHRLYRGHCTEYRGAFFKDLGHLGRPLARCVLVDNSPISVALNPDNGILIPELVRRPRRPGARRPAEHPRGVPRQRPGRRPGLAFACRYGLRDFFGALRSAVPPRPPAPPGPWPLEAPRP</sequence>
<dbReference type="Proteomes" id="UP001189429">
    <property type="component" value="Unassembled WGS sequence"/>
</dbReference>
<name>A0ABN9SD01_9DINO</name>
<feature type="compositionally biased region" description="Pro residues" evidence="1">
    <location>
        <begin position="1167"/>
        <end position="1184"/>
    </location>
</feature>
<organism evidence="3 4">
    <name type="scientific">Prorocentrum cordatum</name>
    <dbReference type="NCBI Taxonomy" id="2364126"/>
    <lineage>
        <taxon>Eukaryota</taxon>
        <taxon>Sar</taxon>
        <taxon>Alveolata</taxon>
        <taxon>Dinophyceae</taxon>
        <taxon>Prorocentrales</taxon>
        <taxon>Prorocentraceae</taxon>
        <taxon>Prorocentrum</taxon>
    </lineage>
</organism>
<evidence type="ECO:0000313" key="4">
    <source>
        <dbReference type="Proteomes" id="UP001189429"/>
    </source>
</evidence>
<dbReference type="InterPro" id="IPR050365">
    <property type="entry name" value="TIM50"/>
</dbReference>
<dbReference type="InterPro" id="IPR036412">
    <property type="entry name" value="HAD-like_sf"/>
</dbReference>
<proteinExistence type="predicted"/>
<evidence type="ECO:0000313" key="3">
    <source>
        <dbReference type="EMBL" id="CAK0829895.1"/>
    </source>
</evidence>
<keyword evidence="4" id="KW-1185">Reference proteome</keyword>